<dbReference type="Proteomes" id="UP001205906">
    <property type="component" value="Unassembled WGS sequence"/>
</dbReference>
<dbReference type="CDD" id="cd00452">
    <property type="entry name" value="KDPG_aldolase"/>
    <property type="match status" value="1"/>
</dbReference>
<dbReference type="InterPro" id="IPR000887">
    <property type="entry name" value="Aldlse_KDPG_KHG"/>
</dbReference>
<name>A0ABT1C3J3_9HYPH</name>
<gene>
    <name evidence="6" type="ORF">NGM99_06340</name>
</gene>
<organism evidence="6 7">
    <name type="scientific">Mesorhizobium liriopis</name>
    <dbReference type="NCBI Taxonomy" id="2953882"/>
    <lineage>
        <taxon>Bacteria</taxon>
        <taxon>Pseudomonadati</taxon>
        <taxon>Pseudomonadota</taxon>
        <taxon>Alphaproteobacteria</taxon>
        <taxon>Hyphomicrobiales</taxon>
        <taxon>Phyllobacteriaceae</taxon>
        <taxon>Mesorhizobium</taxon>
    </lineage>
</organism>
<dbReference type="NCBIfam" id="NF006600">
    <property type="entry name" value="PRK09140.1"/>
    <property type="match status" value="1"/>
</dbReference>
<dbReference type="SUPFAM" id="SSF51569">
    <property type="entry name" value="Aldolase"/>
    <property type="match status" value="1"/>
</dbReference>
<evidence type="ECO:0000256" key="1">
    <source>
        <dbReference type="ARBA" id="ARBA00004761"/>
    </source>
</evidence>
<protein>
    <submittedName>
        <fullName evidence="6">2-dehydro-3-deoxy-6-phosphogalactonate aldolase</fullName>
    </submittedName>
</protein>
<keyword evidence="5" id="KW-0119">Carbohydrate metabolism</keyword>
<dbReference type="PROSITE" id="PS00160">
    <property type="entry name" value="ALDOLASE_KDPG_KHG_2"/>
    <property type="match status" value="1"/>
</dbReference>
<comment type="subunit">
    <text evidence="3">Homotrimer.</text>
</comment>
<evidence type="ECO:0000256" key="2">
    <source>
        <dbReference type="ARBA" id="ARBA00006906"/>
    </source>
</evidence>
<dbReference type="InterPro" id="IPR031338">
    <property type="entry name" value="KDPG/KHG_AS_2"/>
</dbReference>
<evidence type="ECO:0000256" key="3">
    <source>
        <dbReference type="ARBA" id="ARBA00011233"/>
    </source>
</evidence>
<evidence type="ECO:0000313" key="7">
    <source>
        <dbReference type="Proteomes" id="UP001205906"/>
    </source>
</evidence>
<keyword evidence="4" id="KW-0456">Lyase</keyword>
<sequence length="212" mass="22021">MSRPFPRLKRGLVAILRGLKPENAHAIAASLFEAGIEAIEVPLNSPEPFRSIETIVKALPSSALVGAGTVLTTENVDRLHDVGGQLLVSPNVDGGVLDRAGEHGMVTMPGVFTPTEAFQALRHGASALKFFPASVLGANGIAAIRAVLPKDAVIGAVGGVSEKDFGDYGKIGVETFGLGSSLFKPDWTAHEIGQRAKASVEAWDAVFGKSAA</sequence>
<reference evidence="6 7" key="1">
    <citation type="submission" date="2022-06" db="EMBL/GenBank/DDBJ databases">
        <title>Mesorhizobium sp. strain RP14 Genome sequencing and assembly.</title>
        <authorList>
            <person name="Kim I."/>
        </authorList>
    </citation>
    <scope>NUCLEOTIDE SEQUENCE [LARGE SCALE GENOMIC DNA]</scope>
    <source>
        <strain evidence="7">RP14(2022)</strain>
    </source>
</reference>
<evidence type="ECO:0000256" key="5">
    <source>
        <dbReference type="ARBA" id="ARBA00023277"/>
    </source>
</evidence>
<dbReference type="Pfam" id="PF01081">
    <property type="entry name" value="Aldolase"/>
    <property type="match status" value="1"/>
</dbReference>
<dbReference type="PANTHER" id="PTHR30246">
    <property type="entry name" value="2-KETO-3-DEOXY-6-PHOSPHOGLUCONATE ALDOLASE"/>
    <property type="match status" value="1"/>
</dbReference>
<accession>A0ABT1C3J3</accession>
<proteinExistence type="inferred from homology"/>
<dbReference type="Gene3D" id="3.20.20.70">
    <property type="entry name" value="Aldolase class I"/>
    <property type="match status" value="1"/>
</dbReference>
<evidence type="ECO:0000256" key="4">
    <source>
        <dbReference type="ARBA" id="ARBA00023239"/>
    </source>
</evidence>
<dbReference type="InterPro" id="IPR013785">
    <property type="entry name" value="Aldolase_TIM"/>
</dbReference>
<comment type="caution">
    <text evidence="6">The sequence shown here is derived from an EMBL/GenBank/DDBJ whole genome shotgun (WGS) entry which is preliminary data.</text>
</comment>
<comment type="similarity">
    <text evidence="2">Belongs to the KHG/KDPG aldolase family.</text>
</comment>
<dbReference type="EMBL" id="JAMXQS010000003">
    <property type="protein sequence ID" value="MCO6049407.1"/>
    <property type="molecule type" value="Genomic_DNA"/>
</dbReference>
<evidence type="ECO:0000313" key="6">
    <source>
        <dbReference type="EMBL" id="MCO6049407.1"/>
    </source>
</evidence>
<keyword evidence="7" id="KW-1185">Reference proteome</keyword>
<comment type="pathway">
    <text evidence="1">Carbohydrate acid metabolism.</text>
</comment>
<dbReference type="PANTHER" id="PTHR30246:SF1">
    <property type="entry name" value="2-DEHYDRO-3-DEOXY-6-PHOSPHOGALACTONATE ALDOLASE-RELATED"/>
    <property type="match status" value="1"/>
</dbReference>